<keyword evidence="3" id="KW-0858">Xylan degradation</keyword>
<dbReference type="InterPro" id="IPR010126">
    <property type="entry name" value="Esterase_phb"/>
</dbReference>
<evidence type="ECO:0000256" key="7">
    <source>
        <dbReference type="ARBA" id="ARBA00023326"/>
    </source>
</evidence>
<comment type="subcellular location">
    <subcellularLocation>
        <location evidence="1">Secreted</location>
    </subcellularLocation>
</comment>
<evidence type="ECO:0000313" key="9">
    <source>
        <dbReference type="EMBL" id="SCF05895.1"/>
    </source>
</evidence>
<dbReference type="GO" id="GO:0045493">
    <property type="term" value="P:xylan catabolic process"/>
    <property type="evidence" value="ECO:0007669"/>
    <property type="project" value="UniProtKB-KW"/>
</dbReference>
<dbReference type="SUPFAM" id="SSF53474">
    <property type="entry name" value="alpha/beta-Hydrolases"/>
    <property type="match status" value="1"/>
</dbReference>
<dbReference type="InterPro" id="IPR043595">
    <property type="entry name" value="FaeB/C/D"/>
</dbReference>
<organism evidence="9 10">
    <name type="scientific">Micromonospora matsumotoense</name>
    <dbReference type="NCBI Taxonomy" id="121616"/>
    <lineage>
        <taxon>Bacteria</taxon>
        <taxon>Bacillati</taxon>
        <taxon>Actinomycetota</taxon>
        <taxon>Actinomycetes</taxon>
        <taxon>Micromonosporales</taxon>
        <taxon>Micromonosporaceae</taxon>
        <taxon>Micromonospora</taxon>
    </lineage>
</organism>
<dbReference type="Pfam" id="PF10503">
    <property type="entry name" value="Esterase_PHB"/>
    <property type="match status" value="1"/>
</dbReference>
<keyword evidence="4" id="KW-0732">Signal</keyword>
<feature type="region of interest" description="Disordered" evidence="8">
    <location>
        <begin position="237"/>
        <end position="260"/>
    </location>
</feature>
<evidence type="ECO:0000256" key="1">
    <source>
        <dbReference type="ARBA" id="ARBA00004613"/>
    </source>
</evidence>
<dbReference type="EMBL" id="FMCU01000004">
    <property type="protein sequence ID" value="SCF05895.1"/>
    <property type="molecule type" value="Genomic_DNA"/>
</dbReference>
<dbReference type="Gene3D" id="3.40.50.1820">
    <property type="entry name" value="alpha/beta hydrolase"/>
    <property type="match status" value="1"/>
</dbReference>
<keyword evidence="7" id="KW-0624">Polysaccharide degradation</keyword>
<dbReference type="PANTHER" id="PTHR38050:SF2">
    <property type="entry name" value="FERULOYL ESTERASE C-RELATED"/>
    <property type="match status" value="1"/>
</dbReference>
<sequence>MDMMPFTVFRPEVGPRFRRPGRSTGRLVGTLTLLVALTAPAGCSLGREDTGSPAGPSADAPSSGDARPAPGVPVGSSTHTITVDGRERGYRLYRPASADLATPVPLVVMLHGAAGTGEQAEQAYGWTAQADRDGFLVLFPDGLNRAWAVGPQCCGAPAREGVDDVGFITELVATVGRELPVDPARRYVTGISNGGLLAYKLVCDTTTFAAIGAVASTLTGQCADPKPVSVLHIHGRQDQTMPYGGGPGRRDNGGTGRNPVKIDGPPAPELSARWRSVDSCGAPKVTTDGPVTRSTASCAQGRAVELITVADAGHQWPGGRPNPPRAEKLLDLDPPSTALNATDTIWRFFAAHPQPSGG</sequence>
<dbReference type="GO" id="GO:0005576">
    <property type="term" value="C:extracellular region"/>
    <property type="evidence" value="ECO:0007669"/>
    <property type="project" value="UniProtKB-SubCell"/>
</dbReference>
<keyword evidence="10" id="KW-1185">Reference proteome</keyword>
<gene>
    <name evidence="9" type="ORF">GA0070216_104273</name>
</gene>
<reference evidence="10" key="1">
    <citation type="submission" date="2016-06" db="EMBL/GenBank/DDBJ databases">
        <authorList>
            <person name="Varghese N."/>
            <person name="Submissions Spin"/>
        </authorList>
    </citation>
    <scope>NUCLEOTIDE SEQUENCE [LARGE SCALE GENOMIC DNA]</scope>
    <source>
        <strain evidence="10">DSM 44100</strain>
    </source>
</reference>
<evidence type="ECO:0000256" key="2">
    <source>
        <dbReference type="ARBA" id="ARBA00022525"/>
    </source>
</evidence>
<evidence type="ECO:0000313" key="10">
    <source>
        <dbReference type="Proteomes" id="UP000198797"/>
    </source>
</evidence>
<dbReference type="STRING" id="121616.GA0070216_104273"/>
<dbReference type="Proteomes" id="UP000198797">
    <property type="component" value="Unassembled WGS sequence"/>
</dbReference>
<proteinExistence type="predicted"/>
<accession>A0A1C4XBX2</accession>
<evidence type="ECO:0000256" key="3">
    <source>
        <dbReference type="ARBA" id="ARBA00022651"/>
    </source>
</evidence>
<dbReference type="GO" id="GO:0030600">
    <property type="term" value="F:feruloyl esterase activity"/>
    <property type="evidence" value="ECO:0007669"/>
    <property type="project" value="InterPro"/>
</dbReference>
<feature type="compositionally biased region" description="Low complexity" evidence="8">
    <location>
        <begin position="51"/>
        <end position="69"/>
    </location>
</feature>
<evidence type="ECO:0000256" key="6">
    <source>
        <dbReference type="ARBA" id="ARBA00023277"/>
    </source>
</evidence>
<dbReference type="PANTHER" id="PTHR38050">
    <property type="match status" value="1"/>
</dbReference>
<dbReference type="AlphaFoldDB" id="A0A1C4XBX2"/>
<keyword evidence="5" id="KW-0378">Hydrolase</keyword>
<name>A0A1C4XBX2_9ACTN</name>
<protein>
    <submittedName>
        <fullName evidence="9">Polyhydroxybutyrate depolymerase</fullName>
    </submittedName>
</protein>
<keyword evidence="2" id="KW-0964">Secreted</keyword>
<evidence type="ECO:0000256" key="8">
    <source>
        <dbReference type="SAM" id="MobiDB-lite"/>
    </source>
</evidence>
<evidence type="ECO:0000256" key="4">
    <source>
        <dbReference type="ARBA" id="ARBA00022729"/>
    </source>
</evidence>
<evidence type="ECO:0000256" key="5">
    <source>
        <dbReference type="ARBA" id="ARBA00022801"/>
    </source>
</evidence>
<feature type="region of interest" description="Disordered" evidence="8">
    <location>
        <begin position="45"/>
        <end position="80"/>
    </location>
</feature>
<keyword evidence="6" id="KW-0119">Carbohydrate metabolism</keyword>
<dbReference type="InterPro" id="IPR029058">
    <property type="entry name" value="AB_hydrolase_fold"/>
</dbReference>